<dbReference type="OrthoDB" id="10374288at2759"/>
<gene>
    <name evidence="2" type="ORF">COLO4_10499</name>
</gene>
<evidence type="ECO:0000259" key="1">
    <source>
        <dbReference type="Pfam" id="PF08387"/>
    </source>
</evidence>
<evidence type="ECO:0000313" key="3">
    <source>
        <dbReference type="Proteomes" id="UP000187203"/>
    </source>
</evidence>
<accession>A0A1R3K883</accession>
<dbReference type="Proteomes" id="UP000187203">
    <property type="component" value="Unassembled WGS sequence"/>
</dbReference>
<keyword evidence="3" id="KW-1185">Reference proteome</keyword>
<dbReference type="EMBL" id="AWUE01014525">
    <property type="protein sequence ID" value="OMP03307.1"/>
    <property type="molecule type" value="Genomic_DNA"/>
</dbReference>
<reference evidence="3" key="1">
    <citation type="submission" date="2013-09" db="EMBL/GenBank/DDBJ databases">
        <title>Corchorus olitorius genome sequencing.</title>
        <authorList>
            <person name="Alam M."/>
            <person name="Haque M.S."/>
            <person name="Islam M.S."/>
            <person name="Emdad E.M."/>
            <person name="Islam M.M."/>
            <person name="Ahmed B."/>
            <person name="Halim A."/>
            <person name="Hossen Q.M.M."/>
            <person name="Hossain M.Z."/>
            <person name="Ahmed R."/>
            <person name="Khan M.M."/>
            <person name="Islam R."/>
            <person name="Rashid M.M."/>
            <person name="Khan S.A."/>
            <person name="Rahman M.S."/>
            <person name="Alam M."/>
            <person name="Yahiya A.S."/>
            <person name="Khan M.S."/>
            <person name="Azam M.S."/>
            <person name="Haque T."/>
            <person name="Lashkar M.Z.H."/>
            <person name="Akhand A.I."/>
            <person name="Morshed G."/>
            <person name="Roy S."/>
            <person name="Uddin K.S."/>
            <person name="Rabeya T."/>
            <person name="Hossain A.S."/>
            <person name="Chowdhury A."/>
            <person name="Snigdha A.R."/>
            <person name="Mortoza M.S."/>
            <person name="Matin S.A."/>
            <person name="Hoque S.M.E."/>
            <person name="Islam M.K."/>
            <person name="Roy D.K."/>
            <person name="Haider R."/>
            <person name="Moosa M.M."/>
            <person name="Elias S.M."/>
            <person name="Hasan A.M."/>
            <person name="Jahan S."/>
            <person name="Shafiuddin M."/>
            <person name="Mahmood N."/>
            <person name="Shommy N.S."/>
        </authorList>
    </citation>
    <scope>NUCLEOTIDE SEQUENCE [LARGE SCALE GENOMIC DNA]</scope>
    <source>
        <strain evidence="3">cv. O-4</strain>
    </source>
</reference>
<feature type="domain" description="FBD" evidence="1">
    <location>
        <begin position="25"/>
        <end position="58"/>
    </location>
</feature>
<sequence>MGRRRMERIVEQRKVRNRHQNKRLCLKEFQMYGFSGRKTDVEILAYLLDTAIMLEKILINTETAAAQTLAQQLVENLSSSLQAEIVFENH</sequence>
<comment type="caution">
    <text evidence="2">The sequence shown here is derived from an EMBL/GenBank/DDBJ whole genome shotgun (WGS) entry which is preliminary data.</text>
</comment>
<dbReference type="Pfam" id="PF08387">
    <property type="entry name" value="FBD"/>
    <property type="match status" value="1"/>
</dbReference>
<dbReference type="AlphaFoldDB" id="A0A1R3K883"/>
<proteinExistence type="predicted"/>
<protein>
    <recommendedName>
        <fullName evidence="1">FBD domain-containing protein</fullName>
    </recommendedName>
</protein>
<organism evidence="2 3">
    <name type="scientific">Corchorus olitorius</name>
    <dbReference type="NCBI Taxonomy" id="93759"/>
    <lineage>
        <taxon>Eukaryota</taxon>
        <taxon>Viridiplantae</taxon>
        <taxon>Streptophyta</taxon>
        <taxon>Embryophyta</taxon>
        <taxon>Tracheophyta</taxon>
        <taxon>Spermatophyta</taxon>
        <taxon>Magnoliopsida</taxon>
        <taxon>eudicotyledons</taxon>
        <taxon>Gunneridae</taxon>
        <taxon>Pentapetalae</taxon>
        <taxon>rosids</taxon>
        <taxon>malvids</taxon>
        <taxon>Malvales</taxon>
        <taxon>Malvaceae</taxon>
        <taxon>Grewioideae</taxon>
        <taxon>Apeibeae</taxon>
        <taxon>Corchorus</taxon>
    </lineage>
</organism>
<name>A0A1R3K883_9ROSI</name>
<dbReference type="InterPro" id="IPR006566">
    <property type="entry name" value="FBD"/>
</dbReference>
<evidence type="ECO:0000313" key="2">
    <source>
        <dbReference type="EMBL" id="OMP03307.1"/>
    </source>
</evidence>